<feature type="compositionally biased region" description="Basic and acidic residues" evidence="1">
    <location>
        <begin position="299"/>
        <end position="322"/>
    </location>
</feature>
<evidence type="ECO:0000256" key="1">
    <source>
        <dbReference type="SAM" id="MobiDB-lite"/>
    </source>
</evidence>
<dbReference type="OrthoDB" id="5356476at2759"/>
<organism evidence="2 3">
    <name type="scientific">Rasamsonia emersonii (strain ATCC 16479 / CBS 393.64 / IMI 116815)</name>
    <dbReference type="NCBI Taxonomy" id="1408163"/>
    <lineage>
        <taxon>Eukaryota</taxon>
        <taxon>Fungi</taxon>
        <taxon>Dikarya</taxon>
        <taxon>Ascomycota</taxon>
        <taxon>Pezizomycotina</taxon>
        <taxon>Eurotiomycetes</taxon>
        <taxon>Eurotiomycetidae</taxon>
        <taxon>Eurotiales</taxon>
        <taxon>Trichocomaceae</taxon>
        <taxon>Rasamsonia</taxon>
    </lineage>
</organism>
<sequence length="368" mass="39597">MATAVSSATPPAELHRQEPAPAPAAPSQDGNEQLPTAAQILLQNFTLPEFPKKASGLQALTLTSDIKPTEYADLLNPTASVAASSDSNSNSNSSLPKGIEALTLELFSLGYPPFFLTKLSKALPKLKTLTLYSQLVDGVSDGSRRDAGEFFNNVLVGKKENGRGLRELHLLDTFSRKGFISGLGGILEDLNATGKGVLRFLEVSYTYRGHSDSNFLDRIPGDELPTMLVPSLIAASFSLAAPVSRNTNAPAELPDDPADVDENGNPIPGRKPEGVIPLANSNPGVAILMKKLTGEETEETKVTTKDDKKSENGKKEDDDKKMMNNNNRRIARAPAQDHETSGCSTRPSTRSPRTSWRVSSDRSRGWPC</sequence>
<reference evidence="2 3" key="1">
    <citation type="submission" date="2015-04" db="EMBL/GenBank/DDBJ databases">
        <authorList>
            <person name="Heijne W.H."/>
            <person name="Fedorova N.D."/>
            <person name="Nierman W.C."/>
            <person name="Vollebregt A.W."/>
            <person name="Zhao Z."/>
            <person name="Wu L."/>
            <person name="Kumar M."/>
            <person name="Stam H."/>
            <person name="van den Berg M.A."/>
            <person name="Pel H.J."/>
        </authorList>
    </citation>
    <scope>NUCLEOTIDE SEQUENCE [LARGE SCALE GENOMIC DNA]</scope>
    <source>
        <strain evidence="2 3">CBS 393.64</strain>
    </source>
</reference>
<dbReference type="GeneID" id="25314783"/>
<feature type="region of interest" description="Disordered" evidence="1">
    <location>
        <begin position="248"/>
        <end position="280"/>
    </location>
</feature>
<feature type="region of interest" description="Disordered" evidence="1">
    <location>
        <begin position="1"/>
        <end position="35"/>
    </location>
</feature>
<dbReference type="EMBL" id="LASV01000098">
    <property type="protein sequence ID" value="KKA23535.1"/>
    <property type="molecule type" value="Genomic_DNA"/>
</dbReference>
<feature type="region of interest" description="Disordered" evidence="1">
    <location>
        <begin position="292"/>
        <end position="368"/>
    </location>
</feature>
<accession>A0A0F4YZJ3</accession>
<keyword evidence="3" id="KW-1185">Reference proteome</keyword>
<gene>
    <name evidence="2" type="ORF">T310_2432</name>
</gene>
<protein>
    <submittedName>
        <fullName evidence="2">Uncharacterized protein</fullName>
    </submittedName>
</protein>
<comment type="caution">
    <text evidence="2">The sequence shown here is derived from an EMBL/GenBank/DDBJ whole genome shotgun (WGS) entry which is preliminary data.</text>
</comment>
<dbReference type="Proteomes" id="UP000053958">
    <property type="component" value="Unassembled WGS sequence"/>
</dbReference>
<name>A0A0F4YZJ3_RASE3</name>
<feature type="compositionally biased region" description="Basic and acidic residues" evidence="1">
    <location>
        <begin position="359"/>
        <end position="368"/>
    </location>
</feature>
<dbReference type="STRING" id="1408163.A0A0F4YZJ3"/>
<dbReference type="AlphaFoldDB" id="A0A0F4YZJ3"/>
<evidence type="ECO:0000313" key="3">
    <source>
        <dbReference type="Proteomes" id="UP000053958"/>
    </source>
</evidence>
<feature type="compositionally biased region" description="Acidic residues" evidence="1">
    <location>
        <begin position="253"/>
        <end position="262"/>
    </location>
</feature>
<evidence type="ECO:0000313" key="2">
    <source>
        <dbReference type="EMBL" id="KKA23535.1"/>
    </source>
</evidence>
<dbReference type="RefSeq" id="XP_013330147.1">
    <property type="nucleotide sequence ID" value="XM_013474693.1"/>
</dbReference>
<proteinExistence type="predicted"/>
<feature type="compositionally biased region" description="Low complexity" evidence="1">
    <location>
        <begin position="341"/>
        <end position="358"/>
    </location>
</feature>